<protein>
    <submittedName>
        <fullName evidence="1">Uncharacterized protein</fullName>
    </submittedName>
</protein>
<reference evidence="1" key="1">
    <citation type="submission" date="2023-02" db="EMBL/GenBank/DDBJ databases">
        <title>Genome of toxic invasive species Heracleum sosnowskyi carries increased number of genes despite the absence of recent whole-genome duplications.</title>
        <authorList>
            <person name="Schelkunov M."/>
            <person name="Shtratnikova V."/>
            <person name="Makarenko M."/>
            <person name="Klepikova A."/>
            <person name="Omelchenko D."/>
            <person name="Novikova G."/>
            <person name="Obukhova E."/>
            <person name="Bogdanov V."/>
            <person name="Penin A."/>
            <person name="Logacheva M."/>
        </authorList>
    </citation>
    <scope>NUCLEOTIDE SEQUENCE</scope>
    <source>
        <strain evidence="1">Hsosn_3</strain>
        <tissue evidence="1">Leaf</tissue>
    </source>
</reference>
<evidence type="ECO:0000313" key="1">
    <source>
        <dbReference type="EMBL" id="KAK1377363.1"/>
    </source>
</evidence>
<reference evidence="1" key="2">
    <citation type="submission" date="2023-05" db="EMBL/GenBank/DDBJ databases">
        <authorList>
            <person name="Schelkunov M.I."/>
        </authorList>
    </citation>
    <scope>NUCLEOTIDE SEQUENCE</scope>
    <source>
        <strain evidence="1">Hsosn_3</strain>
        <tissue evidence="1">Leaf</tissue>
    </source>
</reference>
<dbReference type="AlphaFoldDB" id="A0AAD8I299"/>
<gene>
    <name evidence="1" type="ORF">POM88_033556</name>
</gene>
<proteinExistence type="predicted"/>
<comment type="caution">
    <text evidence="1">The sequence shown here is derived from an EMBL/GenBank/DDBJ whole genome shotgun (WGS) entry which is preliminary data.</text>
</comment>
<evidence type="ECO:0000313" key="2">
    <source>
        <dbReference type="Proteomes" id="UP001237642"/>
    </source>
</evidence>
<sequence>MDVLVSGLIKKLHNHILSNVSYEDLRKETAAYMNEEAPGSNDNRDSGDGEISEIVSCGTLLYLGDVISLLEHVASTMNWSWSFTNIVLKLLDILDSCGIEKLVPAIVVLLGQLGRNGVDANGYDDSGVETLRGRLSSFLNRKSSAIIDLPFHIAIVNALLGILPLRFEELFESKNELSEVVKDSAPADCIRNWFSLLNKEHQSSVRLLLNKLV</sequence>
<name>A0AAD8I299_9APIA</name>
<accession>A0AAD8I299</accession>
<keyword evidence="2" id="KW-1185">Reference proteome</keyword>
<organism evidence="1 2">
    <name type="scientific">Heracleum sosnowskyi</name>
    <dbReference type="NCBI Taxonomy" id="360622"/>
    <lineage>
        <taxon>Eukaryota</taxon>
        <taxon>Viridiplantae</taxon>
        <taxon>Streptophyta</taxon>
        <taxon>Embryophyta</taxon>
        <taxon>Tracheophyta</taxon>
        <taxon>Spermatophyta</taxon>
        <taxon>Magnoliopsida</taxon>
        <taxon>eudicotyledons</taxon>
        <taxon>Gunneridae</taxon>
        <taxon>Pentapetalae</taxon>
        <taxon>asterids</taxon>
        <taxon>campanulids</taxon>
        <taxon>Apiales</taxon>
        <taxon>Apiaceae</taxon>
        <taxon>Apioideae</taxon>
        <taxon>apioid superclade</taxon>
        <taxon>Tordylieae</taxon>
        <taxon>Tordyliinae</taxon>
        <taxon>Heracleum</taxon>
    </lineage>
</organism>
<dbReference type="PANTHER" id="PTHR35480">
    <property type="entry name" value="MATERNAL EFFECT EMBRYO ARREST 22"/>
    <property type="match status" value="1"/>
</dbReference>
<dbReference type="Proteomes" id="UP001237642">
    <property type="component" value="Unassembled WGS sequence"/>
</dbReference>
<dbReference type="EMBL" id="JAUIZM010000007">
    <property type="protein sequence ID" value="KAK1377363.1"/>
    <property type="molecule type" value="Genomic_DNA"/>
</dbReference>
<dbReference type="PANTHER" id="PTHR35480:SF1">
    <property type="entry name" value="MATERNAL EFFECT EMBRYO ARREST 22"/>
    <property type="match status" value="1"/>
</dbReference>